<dbReference type="InterPro" id="IPR016185">
    <property type="entry name" value="PreATP-grasp_dom_sf"/>
</dbReference>
<feature type="active site" evidence="10">
    <location>
        <position position="291"/>
    </location>
</feature>
<organism evidence="18 19">
    <name type="scientific">Enterococcus cecorum</name>
    <dbReference type="NCBI Taxonomy" id="44008"/>
    <lineage>
        <taxon>Bacteria</taxon>
        <taxon>Bacillati</taxon>
        <taxon>Bacillota</taxon>
        <taxon>Bacilli</taxon>
        <taxon>Lactobacillales</taxon>
        <taxon>Enterococcaceae</taxon>
        <taxon>Enterococcus</taxon>
    </lineage>
</organism>
<feature type="binding site" evidence="11">
    <location>
        <position position="116"/>
    </location>
    <ligand>
        <name>ATP</name>
        <dbReference type="ChEBI" id="CHEBI:30616"/>
    </ligand>
</feature>
<keyword evidence="8 9" id="KW-0092">Biotin</keyword>
<evidence type="ECO:0000259" key="17">
    <source>
        <dbReference type="PROSITE" id="PS50991"/>
    </source>
</evidence>
<dbReference type="SUPFAM" id="SSF51569">
    <property type="entry name" value="Aldolase"/>
    <property type="match status" value="1"/>
</dbReference>
<dbReference type="InterPro" id="IPR055268">
    <property type="entry name" value="PCB-like"/>
</dbReference>
<dbReference type="Pfam" id="PF00289">
    <property type="entry name" value="Biotin_carb_N"/>
    <property type="match status" value="1"/>
</dbReference>
<proteinExistence type="predicted"/>
<comment type="catalytic activity">
    <reaction evidence="9">
        <text>hydrogencarbonate + pyruvate + ATP = oxaloacetate + ADP + phosphate + H(+)</text>
        <dbReference type="Rhea" id="RHEA:20844"/>
        <dbReference type="ChEBI" id="CHEBI:15361"/>
        <dbReference type="ChEBI" id="CHEBI:15378"/>
        <dbReference type="ChEBI" id="CHEBI:16452"/>
        <dbReference type="ChEBI" id="CHEBI:17544"/>
        <dbReference type="ChEBI" id="CHEBI:30616"/>
        <dbReference type="ChEBI" id="CHEBI:43474"/>
        <dbReference type="ChEBI" id="CHEBI:456216"/>
        <dbReference type="EC" id="6.4.1.1"/>
    </reaction>
</comment>
<evidence type="ECO:0000259" key="14">
    <source>
        <dbReference type="PROSITE" id="PS50968"/>
    </source>
</evidence>
<dbReference type="SUPFAM" id="SSF89000">
    <property type="entry name" value="post-HMGL domain-like"/>
    <property type="match status" value="1"/>
</dbReference>
<dbReference type="FunFam" id="3.20.20.70:FF:000033">
    <property type="entry name" value="Pyruvate carboxylase"/>
    <property type="match status" value="1"/>
</dbReference>
<keyword evidence="18" id="KW-0670">Pyruvate</keyword>
<dbReference type="InterPro" id="IPR005479">
    <property type="entry name" value="CPAse_ATP-bd"/>
</dbReference>
<dbReference type="RefSeq" id="WP_168930022.1">
    <property type="nucleotide sequence ID" value="NZ_JABAFV010000001.1"/>
</dbReference>
<dbReference type="GO" id="GO:0005524">
    <property type="term" value="F:ATP binding"/>
    <property type="evidence" value="ECO:0007669"/>
    <property type="project" value="UniProtKB-UniRule"/>
</dbReference>
<feature type="domain" description="Lipoyl-binding" evidence="14">
    <location>
        <begin position="1072"/>
        <end position="1141"/>
    </location>
</feature>
<evidence type="ECO:0000256" key="10">
    <source>
        <dbReference type="PIRSR" id="PIRSR001594-1"/>
    </source>
</evidence>
<dbReference type="PIRSF" id="PIRSF001594">
    <property type="entry name" value="Pyruv_carbox"/>
    <property type="match status" value="1"/>
</dbReference>
<feature type="binding site" evidence="11">
    <location>
        <position position="610"/>
    </location>
    <ligand>
        <name>substrate</name>
    </ligand>
</feature>
<evidence type="ECO:0000256" key="1">
    <source>
        <dbReference type="ARBA" id="ARBA00001953"/>
    </source>
</evidence>
<evidence type="ECO:0000256" key="4">
    <source>
        <dbReference type="ARBA" id="ARBA00022723"/>
    </source>
</evidence>
<keyword evidence="6 9" id="KW-0067">ATP-binding</keyword>
<comment type="cofactor">
    <cofactor evidence="1 9">
        <name>biotin</name>
        <dbReference type="ChEBI" id="CHEBI:57586"/>
    </cofactor>
</comment>
<evidence type="ECO:0000256" key="5">
    <source>
        <dbReference type="ARBA" id="ARBA00022741"/>
    </source>
</evidence>
<feature type="domain" description="Biotin carboxylation" evidence="16">
    <location>
        <begin position="1"/>
        <end position="451"/>
    </location>
</feature>
<evidence type="ECO:0000256" key="8">
    <source>
        <dbReference type="ARBA" id="ARBA00023267"/>
    </source>
</evidence>
<dbReference type="EC" id="6.4.1.1" evidence="2 9"/>
<dbReference type="GO" id="GO:0004736">
    <property type="term" value="F:pyruvate carboxylase activity"/>
    <property type="evidence" value="ECO:0007669"/>
    <property type="project" value="UniProtKB-EC"/>
</dbReference>
<dbReference type="NCBIfam" id="NF009554">
    <property type="entry name" value="PRK12999.1"/>
    <property type="match status" value="1"/>
</dbReference>
<feature type="binding site" evidence="11">
    <location>
        <position position="235"/>
    </location>
    <ligand>
        <name>ATP</name>
        <dbReference type="ChEBI" id="CHEBI:30616"/>
    </ligand>
</feature>
<name>A0A7X9NK16_9ENTE</name>
<dbReference type="InterPro" id="IPR005481">
    <property type="entry name" value="BC-like_N"/>
</dbReference>
<dbReference type="InterPro" id="IPR000089">
    <property type="entry name" value="Biotin_lipoyl"/>
</dbReference>
<dbReference type="Pfam" id="PF02786">
    <property type="entry name" value="CPSase_L_D2"/>
    <property type="match status" value="1"/>
</dbReference>
<dbReference type="FunFam" id="3.40.50.20:FF:000010">
    <property type="entry name" value="Propionyl-CoA carboxylase subunit alpha"/>
    <property type="match status" value="1"/>
</dbReference>
<dbReference type="PANTHER" id="PTHR43778:SF2">
    <property type="entry name" value="PYRUVATE CARBOXYLASE, MITOCHONDRIAL"/>
    <property type="match status" value="1"/>
</dbReference>
<dbReference type="PROSITE" id="PS50979">
    <property type="entry name" value="BC"/>
    <property type="match status" value="1"/>
</dbReference>
<dbReference type="FunFam" id="2.40.50.100:FF:000003">
    <property type="entry name" value="Acetyl-CoA carboxylase biotin carboxyl carrier protein"/>
    <property type="match status" value="1"/>
</dbReference>
<evidence type="ECO:0000259" key="16">
    <source>
        <dbReference type="PROSITE" id="PS50979"/>
    </source>
</evidence>
<dbReference type="PROSITE" id="PS50991">
    <property type="entry name" value="PYR_CT"/>
    <property type="match status" value="1"/>
</dbReference>
<dbReference type="InterPro" id="IPR011764">
    <property type="entry name" value="Biotin_carboxylation_dom"/>
</dbReference>
<feature type="binding site" evidence="12">
    <location>
        <position position="538"/>
    </location>
    <ligand>
        <name>Mn(2+)</name>
        <dbReference type="ChEBI" id="CHEBI:29035"/>
    </ligand>
</feature>
<dbReference type="InterPro" id="IPR003379">
    <property type="entry name" value="Carboxylase_cons_dom"/>
</dbReference>
<dbReference type="SUPFAM" id="SSF52440">
    <property type="entry name" value="PreATP-grasp domain"/>
    <property type="match status" value="1"/>
</dbReference>
<dbReference type="AlphaFoldDB" id="A0A7X9NK16"/>
<evidence type="ECO:0000256" key="9">
    <source>
        <dbReference type="PIRNR" id="PIRNR001594"/>
    </source>
</evidence>
<feature type="binding site" evidence="11">
    <location>
        <position position="871"/>
    </location>
    <ligand>
        <name>substrate</name>
    </ligand>
</feature>
<dbReference type="CDD" id="cd06850">
    <property type="entry name" value="biotinyl_domain"/>
    <property type="match status" value="1"/>
</dbReference>
<evidence type="ECO:0000313" key="18">
    <source>
        <dbReference type="EMBL" id="NME48737.1"/>
    </source>
</evidence>
<dbReference type="InterPro" id="IPR005930">
    <property type="entry name" value="Pyruv_COase"/>
</dbReference>
<dbReference type="FunFam" id="3.30.1490.20:FF:000018">
    <property type="entry name" value="Biotin carboxylase"/>
    <property type="match status" value="1"/>
</dbReference>
<dbReference type="SMART" id="SM00878">
    <property type="entry name" value="Biotin_carb_C"/>
    <property type="match status" value="1"/>
</dbReference>
<evidence type="ECO:0000256" key="2">
    <source>
        <dbReference type="ARBA" id="ARBA00013057"/>
    </source>
</evidence>
<dbReference type="SUPFAM" id="SSF51230">
    <property type="entry name" value="Single hybrid motif"/>
    <property type="match status" value="1"/>
</dbReference>
<dbReference type="InterPro" id="IPR011053">
    <property type="entry name" value="Single_hybrid_motif"/>
</dbReference>
<dbReference type="PANTHER" id="PTHR43778">
    <property type="entry name" value="PYRUVATE CARBOXYLASE"/>
    <property type="match status" value="1"/>
</dbReference>
<evidence type="ECO:0000259" key="15">
    <source>
        <dbReference type="PROSITE" id="PS50975"/>
    </source>
</evidence>
<dbReference type="Pfam" id="PF00364">
    <property type="entry name" value="Biotin_lipoyl"/>
    <property type="match status" value="1"/>
</dbReference>
<dbReference type="NCBIfam" id="NF006761">
    <property type="entry name" value="PRK09282.1"/>
    <property type="match status" value="1"/>
</dbReference>
<gene>
    <name evidence="18" type="ORF">HF857_00400</name>
</gene>
<dbReference type="FunFam" id="3.30.470.20:FF:000012">
    <property type="entry name" value="Pyruvate carboxylase"/>
    <property type="match status" value="1"/>
</dbReference>
<dbReference type="NCBIfam" id="TIGR01235">
    <property type="entry name" value="pyruv_carbox"/>
    <property type="match status" value="1"/>
</dbReference>
<feature type="modified residue" description="N6-biotinyllysine" evidence="13">
    <location>
        <position position="1107"/>
    </location>
</feature>
<feature type="binding site" evidence="12">
    <location>
        <position position="738"/>
    </location>
    <ligand>
        <name>Mn(2+)</name>
        <dbReference type="ChEBI" id="CHEBI:29035"/>
    </ligand>
</feature>
<dbReference type="GO" id="GO:0046872">
    <property type="term" value="F:metal ion binding"/>
    <property type="evidence" value="ECO:0007669"/>
    <property type="project" value="UniProtKB-KW"/>
</dbReference>
<dbReference type="SUPFAM" id="SSF51246">
    <property type="entry name" value="Rudiment single hybrid motif"/>
    <property type="match status" value="1"/>
</dbReference>
<dbReference type="InterPro" id="IPR011054">
    <property type="entry name" value="Rudment_hybrid_motif"/>
</dbReference>
<dbReference type="Gene3D" id="3.10.600.10">
    <property type="entry name" value="pyruvate carboxylase f1077a mutant domain"/>
    <property type="match status" value="1"/>
</dbReference>
<keyword evidence="7" id="KW-0464">Manganese</keyword>
<dbReference type="Pfam" id="PF02785">
    <property type="entry name" value="Biotin_carb_C"/>
    <property type="match status" value="1"/>
</dbReference>
<feature type="modified residue" description="N6-carboxylysine" evidence="13">
    <location>
        <position position="707"/>
    </location>
</feature>
<evidence type="ECO:0000256" key="6">
    <source>
        <dbReference type="ARBA" id="ARBA00022840"/>
    </source>
</evidence>
<keyword evidence="4 12" id="KW-0479">Metal-binding</keyword>
<feature type="binding site" evidence="11">
    <location>
        <position position="200"/>
    </location>
    <ligand>
        <name>ATP</name>
        <dbReference type="ChEBI" id="CHEBI:30616"/>
    </ligand>
</feature>
<comment type="caution">
    <text evidence="18">The sequence shown here is derived from an EMBL/GenBank/DDBJ whole genome shotgun (WGS) entry which is preliminary data.</text>
</comment>
<evidence type="ECO:0000256" key="13">
    <source>
        <dbReference type="PIRSR" id="PIRSR001594-4"/>
    </source>
</evidence>
<evidence type="ECO:0000256" key="3">
    <source>
        <dbReference type="ARBA" id="ARBA00022598"/>
    </source>
</evidence>
<dbReference type="InterPro" id="IPR000891">
    <property type="entry name" value="PYR_CT"/>
</dbReference>
<dbReference type="InterPro" id="IPR005482">
    <property type="entry name" value="Biotin_COase_C"/>
</dbReference>
<dbReference type="PROSITE" id="PS50968">
    <property type="entry name" value="BIOTINYL_LIPOYL"/>
    <property type="match status" value="1"/>
</dbReference>
<reference evidence="18 19" key="1">
    <citation type="submission" date="2020-04" db="EMBL/GenBank/DDBJ databases">
        <authorList>
            <person name="Hitch T.C.A."/>
            <person name="Wylensek D."/>
            <person name="Clavel T."/>
        </authorList>
    </citation>
    <scope>NUCLEOTIDE SEQUENCE [LARGE SCALE GENOMIC DNA]</scope>
    <source>
        <strain evidence="18 19">WCA-380-WT-3C</strain>
    </source>
</reference>
<dbReference type="InterPro" id="IPR013785">
    <property type="entry name" value="Aldolase_TIM"/>
</dbReference>
<dbReference type="Gene3D" id="3.20.20.70">
    <property type="entry name" value="Aldolase class I"/>
    <property type="match status" value="1"/>
</dbReference>
<comment type="function">
    <text evidence="9">Catalyzes a 2-step reaction, involving the ATP-dependent carboxylation of the covalently attached biotin in the first step and the transfer of the carboxyl group to pyruvate in the second.</text>
</comment>
<protein>
    <recommendedName>
        <fullName evidence="2 9">Pyruvate carboxylase</fullName>
        <ecNumber evidence="2 9">6.4.1.1</ecNumber>
    </recommendedName>
</protein>
<keyword evidence="5 9" id="KW-0547">Nucleotide-binding</keyword>
<dbReference type="CDD" id="cd07937">
    <property type="entry name" value="DRE_TIM_PC_TC_5S"/>
    <property type="match status" value="1"/>
</dbReference>
<dbReference type="GO" id="GO:0006094">
    <property type="term" value="P:gluconeogenesis"/>
    <property type="evidence" value="ECO:0007669"/>
    <property type="project" value="InterPro"/>
</dbReference>
<sequence>MKKVLVANRGEIAIRVFRACAELGIATVGIYAAEDEYSVHRFKADEAYLIGEGKKPIEAYLDIEGIIQVAKEAGADAIHPGYGFLSENLQFAKRCQEEGLTFIGPKLEHLDIFCDKIKAKEAAVKAGIQSIPGSDGPVDSVDEVLDFAKDYGYPIMIKAALGGGGRGMRVAFDDAQALEGYNRAKSEAKAAFGSDEVYVEKYIADPKHIEVQILGDMHGNVVHLFERDCSVQRRHQKVVEVAPCVSLSTELREKICGAAVQLMKHVGYVNAGTVEFLVSGDDFYFIEVNPRVQVEHTITELITDIDIVTSQLLIAQGKDLHKDIHIPHQENIYLKGAAIQCRITTEDPLNNFMPDTGKIDTYRSPGGFGVRLDVGNAYAGAVVTPYFDSLLVKVCTHGATFQAAVQKMQRCLKEFRIRGVKTNIPFMQNVIHNEVFQSGNAKTTFIDNTPSLFEFSSTRDRGNKTMKYIGEITINGFPGIDKKEKPFFEVPRVPNKIERSNQKIVTAKDILDKEGPKAVSKWVQQQQSVLLTDTTFRDAHQSLLATRVRTHDIEKIAAQTQLAIPQLFSSEMWGGATFDVAYRFLNEDPWERLRKIRQQMPNTLMQMLFRGSNAVGYSNYPDNVIQAFIKESAKQGIDVFRIFDSLNWTAQMEPSIQAVLDTGKIAEAAICYTGDINDPLRSKYDIHYYKQMAKDLESLGAHIIAIKDMAGLLKPQAAYRLISELKDTVDVPIHLYTHDTSGNAIMTYEKAIQAGVDIVDVAISAMSAHTSQPSMSSLYYALLGDKRAPQMDIQKAQALNHYWEDVRPYYQSFENGMNAPQTEVYLHEMPGGQYSNLQQQAKAVGLSDKWDEVKQMYRKVNMMFGDIVKVTPSSKVVGDMALFMVQNQLTEEDLYEKGDTLSFPDSVVSFFEGQLGQPVGGFPEKLQKIILKGRPAITVRPGQLAPAVDFEKVRNELAEKVGFTPKDEQVLSYLMYPQVFLDYCKAYDKFGEVKLLDTPTFFYGMRLGEKINVEIEKGKVLIIRLDEIGEADEEGNRILFFNLNGQRREIVVNDKSIQSTIVHRKKAEPTDKNQYGATMSGSVLQVLVKKGDYVKKGDVLMITEAMKMETAIEARFDGVVDHLYVQPGEIIQSGDLLIELK</sequence>
<dbReference type="Gene3D" id="3.30.470.20">
    <property type="entry name" value="ATP-grasp fold, B domain"/>
    <property type="match status" value="1"/>
</dbReference>
<dbReference type="Pfam" id="PF02436">
    <property type="entry name" value="PYC_OADA"/>
    <property type="match status" value="1"/>
</dbReference>
<dbReference type="EMBL" id="JABAFV010000001">
    <property type="protein sequence ID" value="NME48737.1"/>
    <property type="molecule type" value="Genomic_DNA"/>
</dbReference>
<keyword evidence="3 9" id="KW-0436">Ligase</keyword>
<dbReference type="InterPro" id="IPR011761">
    <property type="entry name" value="ATP-grasp"/>
</dbReference>
<dbReference type="Pfam" id="PF00682">
    <property type="entry name" value="HMGL-like"/>
    <property type="match status" value="1"/>
</dbReference>
<dbReference type="PROSITE" id="PS00867">
    <property type="entry name" value="CPSASE_2"/>
    <property type="match status" value="1"/>
</dbReference>
<evidence type="ECO:0000256" key="7">
    <source>
        <dbReference type="ARBA" id="ARBA00023211"/>
    </source>
</evidence>
<dbReference type="PROSITE" id="PS50975">
    <property type="entry name" value="ATP_GRASP"/>
    <property type="match status" value="1"/>
</dbReference>
<dbReference type="SUPFAM" id="SSF56059">
    <property type="entry name" value="Glutathione synthetase ATP-binding domain-like"/>
    <property type="match status" value="1"/>
</dbReference>
<evidence type="ECO:0000313" key="19">
    <source>
        <dbReference type="Proteomes" id="UP000588071"/>
    </source>
</evidence>
<feature type="domain" description="Pyruvate carboxyltransferase" evidence="17">
    <location>
        <begin position="529"/>
        <end position="797"/>
    </location>
</feature>
<feature type="binding site" description="via carbamate group" evidence="12">
    <location>
        <position position="707"/>
    </location>
    <ligand>
        <name>Mn(2+)</name>
        <dbReference type="ChEBI" id="CHEBI:29035"/>
    </ligand>
</feature>
<dbReference type="Gene3D" id="2.40.50.100">
    <property type="match status" value="1"/>
</dbReference>
<dbReference type="PROSITE" id="PS00866">
    <property type="entry name" value="CPSASE_1"/>
    <property type="match status" value="1"/>
</dbReference>
<evidence type="ECO:0000256" key="12">
    <source>
        <dbReference type="PIRSR" id="PIRSR001594-3"/>
    </source>
</evidence>
<evidence type="ECO:0000256" key="11">
    <source>
        <dbReference type="PIRSR" id="PIRSR001594-2"/>
    </source>
</evidence>
<dbReference type="GO" id="GO:0005737">
    <property type="term" value="C:cytoplasm"/>
    <property type="evidence" value="ECO:0007669"/>
    <property type="project" value="TreeGrafter"/>
</dbReference>
<feature type="domain" description="ATP-grasp" evidence="15">
    <location>
        <begin position="120"/>
        <end position="316"/>
    </location>
</feature>
<accession>A0A7X9NK16</accession>
<dbReference type="Proteomes" id="UP000588071">
    <property type="component" value="Unassembled WGS sequence"/>
</dbReference>